<gene>
    <name evidence="1" type="ORF">EAI_07954</name>
</gene>
<feature type="non-terminal residue" evidence="1">
    <location>
        <position position="73"/>
    </location>
</feature>
<reference evidence="1 2" key="1">
    <citation type="journal article" date="2010" name="Science">
        <title>Genomic comparison of the ants Camponotus floridanus and Harpegnathos saltator.</title>
        <authorList>
            <person name="Bonasio R."/>
            <person name="Zhang G."/>
            <person name="Ye C."/>
            <person name="Mutti N.S."/>
            <person name="Fang X."/>
            <person name="Qin N."/>
            <person name="Donahue G."/>
            <person name="Yang P."/>
            <person name="Li Q."/>
            <person name="Li C."/>
            <person name="Zhang P."/>
            <person name="Huang Z."/>
            <person name="Berger S.L."/>
            <person name="Reinberg D."/>
            <person name="Wang J."/>
            <person name="Liebig J."/>
        </authorList>
    </citation>
    <scope>NUCLEOTIDE SEQUENCE [LARGE SCALE GENOMIC DNA]</scope>
    <source>
        <strain evidence="1 2">R22 G/1</strain>
    </source>
</reference>
<dbReference type="Gene3D" id="3.30.420.10">
    <property type="entry name" value="Ribonuclease H-like superfamily/Ribonuclease H"/>
    <property type="match status" value="1"/>
</dbReference>
<keyword evidence="2" id="KW-1185">Reference proteome</keyword>
<dbReference type="EMBL" id="GL451288">
    <property type="protein sequence ID" value="EFN79527.1"/>
    <property type="molecule type" value="Genomic_DNA"/>
</dbReference>
<dbReference type="PANTHER" id="PTHR47326">
    <property type="entry name" value="TRANSPOSABLE ELEMENT TC3 TRANSPOSASE-LIKE PROTEIN"/>
    <property type="match status" value="1"/>
</dbReference>
<dbReference type="InterPro" id="IPR036397">
    <property type="entry name" value="RNaseH_sf"/>
</dbReference>
<protein>
    <submittedName>
        <fullName evidence="1">Uncharacterized protein</fullName>
    </submittedName>
</protein>
<evidence type="ECO:0000313" key="1">
    <source>
        <dbReference type="EMBL" id="EFN79527.1"/>
    </source>
</evidence>
<organism evidence="2">
    <name type="scientific">Harpegnathos saltator</name>
    <name type="common">Jerdon's jumping ant</name>
    <dbReference type="NCBI Taxonomy" id="610380"/>
    <lineage>
        <taxon>Eukaryota</taxon>
        <taxon>Metazoa</taxon>
        <taxon>Ecdysozoa</taxon>
        <taxon>Arthropoda</taxon>
        <taxon>Hexapoda</taxon>
        <taxon>Insecta</taxon>
        <taxon>Pterygota</taxon>
        <taxon>Neoptera</taxon>
        <taxon>Endopterygota</taxon>
        <taxon>Hymenoptera</taxon>
        <taxon>Apocrita</taxon>
        <taxon>Aculeata</taxon>
        <taxon>Formicoidea</taxon>
        <taxon>Formicidae</taxon>
        <taxon>Ponerinae</taxon>
        <taxon>Ponerini</taxon>
        <taxon>Harpegnathos</taxon>
    </lineage>
</organism>
<evidence type="ECO:0000313" key="2">
    <source>
        <dbReference type="Proteomes" id="UP000008237"/>
    </source>
</evidence>
<feature type="non-terminal residue" evidence="1">
    <location>
        <position position="1"/>
    </location>
</feature>
<dbReference type="GO" id="GO:0003676">
    <property type="term" value="F:nucleic acid binding"/>
    <property type="evidence" value="ECO:0007669"/>
    <property type="project" value="InterPro"/>
</dbReference>
<dbReference type="PANTHER" id="PTHR47326:SF1">
    <property type="entry name" value="HTH PSQ-TYPE DOMAIN-CONTAINING PROTEIN"/>
    <property type="match status" value="1"/>
</dbReference>
<dbReference type="AlphaFoldDB" id="E2BXQ3"/>
<name>E2BXQ3_HARSA</name>
<accession>E2BXQ3</accession>
<sequence>IGRGGPIAWPARSSDLTSPDFYLRGYLKNVVYEREPTTREDMIQRIEITCRNIPRAVLLETVSHFERRIALCI</sequence>
<dbReference type="STRING" id="610380.E2BXQ3"/>
<dbReference type="Proteomes" id="UP000008237">
    <property type="component" value="Unassembled WGS sequence"/>
</dbReference>
<proteinExistence type="predicted"/>
<dbReference type="InParanoid" id="E2BXQ3"/>